<dbReference type="CDD" id="cd18808">
    <property type="entry name" value="SF1_C_Upf1"/>
    <property type="match status" value="1"/>
</dbReference>
<keyword evidence="5" id="KW-0067">ATP-binding</keyword>
<dbReference type="InterPro" id="IPR041677">
    <property type="entry name" value="DNA2/NAM7_AAA_11"/>
</dbReference>
<comment type="similarity">
    <text evidence="1">Belongs to the DNA2/NAM7 helicase family.</text>
</comment>
<dbReference type="SUPFAM" id="SSF52540">
    <property type="entry name" value="P-loop containing nucleoside triphosphate hydrolases"/>
    <property type="match status" value="1"/>
</dbReference>
<dbReference type="PANTHER" id="PTHR43788">
    <property type="entry name" value="DNA2/NAM7 HELICASE FAMILY MEMBER"/>
    <property type="match status" value="1"/>
</dbReference>
<evidence type="ECO:0000256" key="2">
    <source>
        <dbReference type="ARBA" id="ARBA00022741"/>
    </source>
</evidence>
<evidence type="ECO:0000256" key="6">
    <source>
        <dbReference type="SAM" id="MobiDB-lite"/>
    </source>
</evidence>
<sequence>MTEGDHGPSDDRVDDLDDAWSVAGASLYRADDDPGDPERFGGTMGASALATALDRAAETVRESPPDAKGYAVPLHDADGPRVTDEYVLWRPESEQFGWYDTGFGIDGTVRFVDVADAARTTVCDRLRLWHPDEQGDVEPTSSEASDSDDADEDAGAVPPTVVDPDASRSPDDVDAFFDDLRATVTAERAAARRANRARHRNATLRALANEGVAAGPFVSLGRANREDHIGEFVLQRPEGTTTGAHDGRTGPTLHRDSVLLVDSDDHDPDLPLAVRTTRVDDPVVRVKPARAGDVPLERFEDLLTDRDRDFYLAPLLNPVPFERRTDALDAVAERDAKRALFATTRPIRFDGDTMSTPSTPLDLNEYQERALKWAADAQDVALVHGPPGTGKTRTLTAFVLHAASRGERVLVTAHSNQAVDNLLVGDSTLDSPEAGTLHAFATGAQGDIDVDVARVGRQSTNDVVNREYASASVATADVVAATTNGAARFDADAFDVGVVDEATQASRAATAIVLDATERVVLAGDHRQLPPYAAVDADADETDAGTDPDLRRSWFEDVLDAYGDDVAVLLGRQYRMHDAIAAFPNDAFYDGRLETAARNADWRVDDREPLVAVDVHGPERQEDGGDSYYNPTEVDAVADEVTALVDGALDPADVGVISMYAAQADRIRSRLANGDVPGGRLVTVDTVDSFQGGEREAIVVSFVRSNDTGNSGFLETPTVGPRRLNVALTRARKRLVLVGDFDTLGTVAPHRTPEDSCAHLYRELAATVREHGRMQTRH</sequence>
<evidence type="ECO:0000256" key="4">
    <source>
        <dbReference type="ARBA" id="ARBA00022806"/>
    </source>
</evidence>
<evidence type="ECO:0000256" key="5">
    <source>
        <dbReference type="ARBA" id="ARBA00022840"/>
    </source>
</evidence>
<dbReference type="Pfam" id="PF13086">
    <property type="entry name" value="AAA_11"/>
    <property type="match status" value="2"/>
</dbReference>
<keyword evidence="10" id="KW-1185">Reference proteome</keyword>
<gene>
    <name evidence="9" type="ORF">ACFQGB_15935</name>
</gene>
<comment type="caution">
    <text evidence="9">The sequence shown here is derived from an EMBL/GenBank/DDBJ whole genome shotgun (WGS) entry which is preliminary data.</text>
</comment>
<feature type="domain" description="DNA2/NAM7 helicase-like C-terminal" evidence="8">
    <location>
        <begin position="551"/>
        <end position="740"/>
    </location>
</feature>
<feature type="compositionally biased region" description="Basic and acidic residues" evidence="6">
    <location>
        <begin position="55"/>
        <end position="65"/>
    </location>
</feature>
<evidence type="ECO:0000313" key="9">
    <source>
        <dbReference type="EMBL" id="MFC6954354.1"/>
    </source>
</evidence>
<feature type="compositionally biased region" description="Acidic residues" evidence="6">
    <location>
        <begin position="145"/>
        <end position="154"/>
    </location>
</feature>
<dbReference type="EMBL" id="JBHSXN010000003">
    <property type="protein sequence ID" value="MFC6954354.1"/>
    <property type="molecule type" value="Genomic_DNA"/>
</dbReference>
<name>A0ABD5VLK8_9EURY</name>
<dbReference type="Pfam" id="PF13087">
    <property type="entry name" value="AAA_12"/>
    <property type="match status" value="1"/>
</dbReference>
<protein>
    <submittedName>
        <fullName evidence="9">AAA domain-containing protein</fullName>
    </submittedName>
</protein>
<dbReference type="Proteomes" id="UP001596395">
    <property type="component" value="Unassembled WGS sequence"/>
</dbReference>
<dbReference type="AlphaFoldDB" id="A0ABD5VLK8"/>
<feature type="region of interest" description="Disordered" evidence="6">
    <location>
        <begin position="55"/>
        <end position="76"/>
    </location>
</feature>
<keyword evidence="4" id="KW-0347">Helicase</keyword>
<organism evidence="9 10">
    <name type="scientific">Halorubellus litoreus</name>
    <dbReference type="NCBI Taxonomy" id="755308"/>
    <lineage>
        <taxon>Archaea</taxon>
        <taxon>Methanobacteriati</taxon>
        <taxon>Methanobacteriota</taxon>
        <taxon>Stenosarchaea group</taxon>
        <taxon>Halobacteria</taxon>
        <taxon>Halobacteriales</taxon>
        <taxon>Halorubellaceae</taxon>
        <taxon>Halorubellus</taxon>
    </lineage>
</organism>
<proteinExistence type="inferred from homology"/>
<dbReference type="PANTHER" id="PTHR43788:SF8">
    <property type="entry name" value="DNA-BINDING PROTEIN SMUBP-2"/>
    <property type="match status" value="1"/>
</dbReference>
<dbReference type="InterPro" id="IPR047187">
    <property type="entry name" value="SF1_C_Upf1"/>
</dbReference>
<evidence type="ECO:0000313" key="10">
    <source>
        <dbReference type="Proteomes" id="UP001596395"/>
    </source>
</evidence>
<dbReference type="GO" id="GO:0005524">
    <property type="term" value="F:ATP binding"/>
    <property type="evidence" value="ECO:0007669"/>
    <property type="project" value="UniProtKB-KW"/>
</dbReference>
<dbReference type="RefSeq" id="WP_336351306.1">
    <property type="nucleotide sequence ID" value="NZ_JAZAQL010000003.1"/>
</dbReference>
<feature type="domain" description="DNA2/NAM7 helicase helicase" evidence="7">
    <location>
        <begin position="466"/>
        <end position="531"/>
    </location>
</feature>
<accession>A0ABD5VLK8</accession>
<feature type="region of interest" description="Disordered" evidence="6">
    <location>
        <begin position="130"/>
        <end position="173"/>
    </location>
</feature>
<evidence type="ECO:0000259" key="7">
    <source>
        <dbReference type="Pfam" id="PF13086"/>
    </source>
</evidence>
<dbReference type="GO" id="GO:0004386">
    <property type="term" value="F:helicase activity"/>
    <property type="evidence" value="ECO:0007669"/>
    <property type="project" value="UniProtKB-KW"/>
</dbReference>
<dbReference type="InterPro" id="IPR027417">
    <property type="entry name" value="P-loop_NTPase"/>
</dbReference>
<dbReference type="InterPro" id="IPR041679">
    <property type="entry name" value="DNA2/NAM7-like_C"/>
</dbReference>
<dbReference type="Gene3D" id="2.40.30.270">
    <property type="match status" value="1"/>
</dbReference>
<reference evidence="9 10" key="1">
    <citation type="journal article" date="2019" name="Int. J. Syst. Evol. Microbiol.">
        <title>The Global Catalogue of Microorganisms (GCM) 10K type strain sequencing project: providing services to taxonomists for standard genome sequencing and annotation.</title>
        <authorList>
            <consortium name="The Broad Institute Genomics Platform"/>
            <consortium name="The Broad Institute Genome Sequencing Center for Infectious Disease"/>
            <person name="Wu L."/>
            <person name="Ma J."/>
        </authorList>
    </citation>
    <scope>NUCLEOTIDE SEQUENCE [LARGE SCALE GENOMIC DNA]</scope>
    <source>
        <strain evidence="9 10">GX26</strain>
    </source>
</reference>
<keyword evidence="2" id="KW-0547">Nucleotide-binding</keyword>
<dbReference type="Gene3D" id="3.40.50.300">
    <property type="entry name" value="P-loop containing nucleotide triphosphate hydrolases"/>
    <property type="match status" value="3"/>
</dbReference>
<evidence type="ECO:0000256" key="1">
    <source>
        <dbReference type="ARBA" id="ARBA00007913"/>
    </source>
</evidence>
<keyword evidence="3" id="KW-0378">Hydrolase</keyword>
<evidence type="ECO:0000256" key="3">
    <source>
        <dbReference type="ARBA" id="ARBA00022801"/>
    </source>
</evidence>
<evidence type="ECO:0000259" key="8">
    <source>
        <dbReference type="Pfam" id="PF13087"/>
    </source>
</evidence>
<dbReference type="GO" id="GO:0016787">
    <property type="term" value="F:hydrolase activity"/>
    <property type="evidence" value="ECO:0007669"/>
    <property type="project" value="UniProtKB-KW"/>
</dbReference>
<feature type="domain" description="DNA2/NAM7 helicase helicase" evidence="7">
    <location>
        <begin position="363"/>
        <end position="462"/>
    </location>
</feature>
<dbReference type="InterPro" id="IPR050534">
    <property type="entry name" value="Coronavir_polyprotein_1ab"/>
</dbReference>